<reference evidence="2 3" key="1">
    <citation type="submission" date="2018-04" db="EMBL/GenBank/DDBJ databases">
        <authorList>
            <person name="Zhang X."/>
            <person name="Yuan J."/>
            <person name="Li F."/>
            <person name="Xiang J."/>
        </authorList>
    </citation>
    <scope>NUCLEOTIDE SEQUENCE [LARGE SCALE GENOMIC DNA]</scope>
    <source>
        <tissue evidence="2">Muscle</tissue>
    </source>
</reference>
<sequence>MAHNEQTKEEFRREISAITCLFYLPYHTSFCFYSNNTHTHTVAGQSASFPLLPSLHLSFCLTLLPSRLSSVFFLLSRHLSLHPSLPSLSLSSAKCSSSSGARRGAMSSSEVDLHALVEGRCVRAREEGGLAIYAPRTRLLRRDEARRTQVAAVGEWAAGEVRAVLLLGETGAGKTRALNAMLNVLFGVRFGDTFRLELPDQLAEGAPRSPVHSQTDYISAYLLYGGAGAPFRCHYLLVDTPGFGDTRGAEHRRSVTQRLRAFLTEEPSFDSLHCIGLVTKANENRVCSGQREVLAEFTALLGSDVAGVTHLLATFAVDDAPVEEVMRSAGLLYSHAFLFDNWPLYAAHGPALSPARRTSLELRWDCMAAEYRRFFAAVDSARPVSLTLTRDLLRERRELEATLGALRAQVRLAAQAASALRVEQRAQRQALRLAGQIEWKRDVRRVLRETYKVMKGFHAHNCPQCDRTCIFPLVLRAAARGRVRRERLHARPGRALRRRLPHHPQHRDGRGRGLPGEGAP</sequence>
<dbReference type="SUPFAM" id="SSF52540">
    <property type="entry name" value="P-loop containing nucleoside triphosphate hydrolases"/>
    <property type="match status" value="1"/>
</dbReference>
<dbReference type="CDD" id="cd00882">
    <property type="entry name" value="Ras_like_GTPase"/>
    <property type="match status" value="1"/>
</dbReference>
<dbReference type="PANTHER" id="PTHR32046:SF14">
    <property type="match status" value="1"/>
</dbReference>
<evidence type="ECO:0000313" key="2">
    <source>
        <dbReference type="EMBL" id="ROT84716.1"/>
    </source>
</evidence>
<protein>
    <recommendedName>
        <fullName evidence="4">G domain-containing protein</fullName>
    </recommendedName>
</protein>
<dbReference type="OrthoDB" id="2386367at2759"/>
<accession>A0A3R7NE30</accession>
<dbReference type="Gene3D" id="3.40.50.300">
    <property type="entry name" value="P-loop containing nucleotide triphosphate hydrolases"/>
    <property type="match status" value="1"/>
</dbReference>
<dbReference type="Proteomes" id="UP000283509">
    <property type="component" value="Unassembled WGS sequence"/>
</dbReference>
<evidence type="ECO:0000256" key="1">
    <source>
        <dbReference type="SAM" id="MobiDB-lite"/>
    </source>
</evidence>
<organism evidence="2 3">
    <name type="scientific">Penaeus vannamei</name>
    <name type="common">Whiteleg shrimp</name>
    <name type="synonym">Litopenaeus vannamei</name>
    <dbReference type="NCBI Taxonomy" id="6689"/>
    <lineage>
        <taxon>Eukaryota</taxon>
        <taxon>Metazoa</taxon>
        <taxon>Ecdysozoa</taxon>
        <taxon>Arthropoda</taxon>
        <taxon>Crustacea</taxon>
        <taxon>Multicrustacea</taxon>
        <taxon>Malacostraca</taxon>
        <taxon>Eumalacostraca</taxon>
        <taxon>Eucarida</taxon>
        <taxon>Decapoda</taxon>
        <taxon>Dendrobranchiata</taxon>
        <taxon>Penaeoidea</taxon>
        <taxon>Penaeidae</taxon>
        <taxon>Penaeus</taxon>
    </lineage>
</organism>
<dbReference type="AlphaFoldDB" id="A0A3R7NE30"/>
<keyword evidence="3" id="KW-1185">Reference proteome</keyword>
<evidence type="ECO:0008006" key="4">
    <source>
        <dbReference type="Google" id="ProtNLM"/>
    </source>
</evidence>
<evidence type="ECO:0000313" key="3">
    <source>
        <dbReference type="Proteomes" id="UP000283509"/>
    </source>
</evidence>
<proteinExistence type="predicted"/>
<dbReference type="EMBL" id="QCYY01000505">
    <property type="protein sequence ID" value="ROT84716.1"/>
    <property type="molecule type" value="Genomic_DNA"/>
</dbReference>
<name>A0A3R7NE30_PENVA</name>
<gene>
    <name evidence="2" type="ORF">C7M84_022061</name>
</gene>
<reference evidence="2 3" key="2">
    <citation type="submission" date="2019-01" db="EMBL/GenBank/DDBJ databases">
        <title>The decoding of complex shrimp genome reveals the adaptation for benthos swimmer, frequently molting mechanism and breeding impact on genome.</title>
        <authorList>
            <person name="Sun Y."/>
            <person name="Gao Y."/>
            <person name="Yu Y."/>
        </authorList>
    </citation>
    <scope>NUCLEOTIDE SEQUENCE [LARGE SCALE GENOMIC DNA]</scope>
    <source>
        <tissue evidence="2">Muscle</tissue>
    </source>
</reference>
<dbReference type="InterPro" id="IPR027417">
    <property type="entry name" value="P-loop_NTPase"/>
</dbReference>
<feature type="compositionally biased region" description="Basic residues" evidence="1">
    <location>
        <begin position="484"/>
        <end position="505"/>
    </location>
</feature>
<feature type="region of interest" description="Disordered" evidence="1">
    <location>
        <begin position="484"/>
        <end position="520"/>
    </location>
</feature>
<comment type="caution">
    <text evidence="2">The sequence shown here is derived from an EMBL/GenBank/DDBJ whole genome shotgun (WGS) entry which is preliminary data.</text>
</comment>
<dbReference type="PANTHER" id="PTHR32046">
    <property type="entry name" value="G DOMAIN-CONTAINING PROTEIN"/>
    <property type="match status" value="1"/>
</dbReference>